<organism evidence="2 3">
    <name type="scientific">Laetiporus sulphureus 93-53</name>
    <dbReference type="NCBI Taxonomy" id="1314785"/>
    <lineage>
        <taxon>Eukaryota</taxon>
        <taxon>Fungi</taxon>
        <taxon>Dikarya</taxon>
        <taxon>Basidiomycota</taxon>
        <taxon>Agaricomycotina</taxon>
        <taxon>Agaricomycetes</taxon>
        <taxon>Polyporales</taxon>
        <taxon>Laetiporus</taxon>
    </lineage>
</organism>
<keyword evidence="3" id="KW-1185">Reference proteome</keyword>
<reference evidence="2 3" key="1">
    <citation type="journal article" date="2016" name="Mol. Biol. Evol.">
        <title>Comparative Genomics of Early-Diverging Mushroom-Forming Fungi Provides Insights into the Origins of Lignocellulose Decay Capabilities.</title>
        <authorList>
            <person name="Nagy L.G."/>
            <person name="Riley R."/>
            <person name="Tritt A."/>
            <person name="Adam C."/>
            <person name="Daum C."/>
            <person name="Floudas D."/>
            <person name="Sun H."/>
            <person name="Yadav J.S."/>
            <person name="Pangilinan J."/>
            <person name="Larsson K.H."/>
            <person name="Matsuura K."/>
            <person name="Barry K."/>
            <person name="Labutti K."/>
            <person name="Kuo R."/>
            <person name="Ohm R.A."/>
            <person name="Bhattacharya S.S."/>
            <person name="Shirouzu T."/>
            <person name="Yoshinaga Y."/>
            <person name="Martin F.M."/>
            <person name="Grigoriev I.V."/>
            <person name="Hibbett D.S."/>
        </authorList>
    </citation>
    <scope>NUCLEOTIDE SEQUENCE [LARGE SCALE GENOMIC DNA]</scope>
    <source>
        <strain evidence="2 3">93-53</strain>
    </source>
</reference>
<proteinExistence type="predicted"/>
<name>A0A165EW17_9APHY</name>
<protein>
    <submittedName>
        <fullName evidence="2">Uncharacterized protein</fullName>
    </submittedName>
</protein>
<dbReference type="Proteomes" id="UP000076871">
    <property type="component" value="Unassembled WGS sequence"/>
</dbReference>
<sequence>MNFKAILAWARSVETTEQSPPLYHPRPQQTRANFADILDGDWEVSSYGAIHHTTKRNEYIFSQTAAELCDALVNGSVFPSKVSSPPAKHPKAWTEPKELLSVEDLMCCLRGEVKLDTQKPTKEIPYEVFADTETANWKRLCGDNYEERKKMAFRDPNCVYEWPPITPGMKAAMDPTVLNTDLANSFIGDSLLSMLDADGNWDNAEGEHEGGEVQNGAQTVSTYDCCLVSPTHEDARAQAEDICTDTVVGVAQKGAALLPREDAATGWPNASSFPLPGSCMGSGWYDAAGYGSSVWARTTSELPSANLSVSATSSTSSPTLGSSSLTMSSSPTISSIATPPSTIDIAFQMHDGEIDKERRLKWRAEAAEELTSIFNEPSPYGQAIPAFGRFSSSKAGKGRWSQMRHVEY</sequence>
<evidence type="ECO:0000313" key="3">
    <source>
        <dbReference type="Proteomes" id="UP000076871"/>
    </source>
</evidence>
<dbReference type="AlphaFoldDB" id="A0A165EW17"/>
<accession>A0A165EW17</accession>
<gene>
    <name evidence="2" type="ORF">LAESUDRAFT_87322</name>
</gene>
<dbReference type="RefSeq" id="XP_040765627.1">
    <property type="nucleotide sequence ID" value="XM_040914853.1"/>
</dbReference>
<evidence type="ECO:0000256" key="1">
    <source>
        <dbReference type="SAM" id="MobiDB-lite"/>
    </source>
</evidence>
<dbReference type="EMBL" id="KV427617">
    <property type="protein sequence ID" value="KZT07887.1"/>
    <property type="molecule type" value="Genomic_DNA"/>
</dbReference>
<feature type="region of interest" description="Disordered" evidence="1">
    <location>
        <begin position="308"/>
        <end position="333"/>
    </location>
</feature>
<evidence type="ECO:0000313" key="2">
    <source>
        <dbReference type="EMBL" id="KZT07887.1"/>
    </source>
</evidence>
<dbReference type="GeneID" id="63831880"/>
<dbReference type="InParanoid" id="A0A165EW17"/>